<accession>H8KZ35</accession>
<feature type="transmembrane region" description="Helical" evidence="1">
    <location>
        <begin position="369"/>
        <end position="389"/>
    </location>
</feature>
<feature type="transmembrane region" description="Helical" evidence="1">
    <location>
        <begin position="395"/>
        <end position="415"/>
    </location>
</feature>
<feature type="transmembrane region" description="Helical" evidence="1">
    <location>
        <begin position="96"/>
        <end position="117"/>
    </location>
</feature>
<evidence type="ECO:0000313" key="2">
    <source>
        <dbReference type="EMBL" id="AFC84526.1"/>
    </source>
</evidence>
<feature type="transmembrane region" description="Helical" evidence="1">
    <location>
        <begin position="427"/>
        <end position="447"/>
    </location>
</feature>
<dbReference type="HOGENOM" id="CLU_546007_0_0_6"/>
<dbReference type="KEGG" id="fau:Fraau_0015"/>
<feature type="transmembrane region" description="Helical" evidence="1">
    <location>
        <begin position="53"/>
        <end position="76"/>
    </location>
</feature>
<feature type="transmembrane region" description="Helical" evidence="1">
    <location>
        <begin position="21"/>
        <end position="41"/>
    </location>
</feature>
<dbReference type="STRING" id="767434.Fraau_0015"/>
<feature type="transmembrane region" description="Helical" evidence="1">
    <location>
        <begin position="459"/>
        <end position="483"/>
    </location>
</feature>
<organism evidence="2 3">
    <name type="scientific">Frateuria aurantia (strain ATCC 33424 / DSM 6220 / KCTC 2777 / LMG 1558 / NBRC 3245 / NCIMB 13370)</name>
    <name type="common">Acetobacter aurantius</name>
    <dbReference type="NCBI Taxonomy" id="767434"/>
    <lineage>
        <taxon>Bacteria</taxon>
        <taxon>Pseudomonadati</taxon>
        <taxon>Pseudomonadota</taxon>
        <taxon>Gammaproteobacteria</taxon>
        <taxon>Lysobacterales</taxon>
        <taxon>Rhodanobacteraceae</taxon>
        <taxon>Frateuria</taxon>
    </lineage>
</organism>
<evidence type="ECO:0000256" key="1">
    <source>
        <dbReference type="SAM" id="Phobius"/>
    </source>
</evidence>
<dbReference type="Proteomes" id="UP000005234">
    <property type="component" value="Chromosome"/>
</dbReference>
<proteinExistence type="predicted"/>
<keyword evidence="1" id="KW-0812">Transmembrane</keyword>
<sequence>MNAVLDRILPLRAVRPWRARFGIGLWLCGLISTLVLLTIFHGMDQHGASVAGFWLALYCAELLFAWCIFPSATLLLALDSHRLRIPGAALKTFSTLLWLALLCIVPASVAFYFAGISIWTSSLSIACAIMVGLTALWVPRWIFVIGCWTPSLIGRSVYLKDHMSLEHTSEMNTCLGVLLLALLAVCIGFARHYFRYGMPDSGLKAPMILQLRSSNYSWSGIGSKQNLALTWKWMQPRTDIRRGGPHRPVYSLRILLGGAFNPVHWNYYLKLIGFIAIYPALFMVFTSLLHSKDLSELGQAFFIGTIYGLFGSGITMIAIYNAVSPGLTVRRRWRQDSSELALMALLPGLGQSDTTSLNVLRTLTFSKPAWVLAAALLFDLVIACLHPLYLSSAGLIALILLTGYAAGIVGALYPITHCAELNKTHRWLASLGAILVFCLGYSTPIILMGTTDVADTRTWTYPLMLVDILAQLAAILILIIVACRCWQRLQAMPHPFLAR</sequence>
<keyword evidence="3" id="KW-1185">Reference proteome</keyword>
<gene>
    <name evidence="2" type="ordered locus">Fraau_0015</name>
</gene>
<keyword evidence="1" id="KW-0472">Membrane</keyword>
<feature type="transmembrane region" description="Helical" evidence="1">
    <location>
        <begin position="123"/>
        <end position="153"/>
    </location>
</feature>
<dbReference type="AlphaFoldDB" id="H8KZ35"/>
<keyword evidence="1" id="KW-1133">Transmembrane helix</keyword>
<name>H8KZ35_FRAAD</name>
<dbReference type="EMBL" id="CP003350">
    <property type="protein sequence ID" value="AFC84526.1"/>
    <property type="molecule type" value="Genomic_DNA"/>
</dbReference>
<feature type="transmembrane region" description="Helical" evidence="1">
    <location>
        <begin position="174"/>
        <end position="194"/>
    </location>
</feature>
<dbReference type="eggNOG" id="ENOG5031E9H">
    <property type="taxonomic scope" value="Bacteria"/>
</dbReference>
<reference evidence="2" key="1">
    <citation type="submission" date="2012-02" db="EMBL/GenBank/DDBJ databases">
        <title>The complete genome of Frateuria aurantia DSM 6220.</title>
        <authorList>
            <consortium name="US DOE Joint Genome Institute (JGI-PGF)"/>
            <person name="Lucas S."/>
            <person name="Copeland A."/>
            <person name="Lapidus A."/>
            <person name="Glavina del Rio T."/>
            <person name="Dalin E."/>
            <person name="Tice H."/>
            <person name="Bruce D."/>
            <person name="Goodwin L."/>
            <person name="Pitluck S."/>
            <person name="Peters L."/>
            <person name="Ovchinnikova G."/>
            <person name="Teshima H."/>
            <person name="Kyrpides N."/>
            <person name="Mavromatis K."/>
            <person name="Ivanova N."/>
            <person name="Brettin T."/>
            <person name="Detter J.C."/>
            <person name="Han C."/>
            <person name="Larimer F."/>
            <person name="Land M."/>
            <person name="Hauser L."/>
            <person name="Markowitz V."/>
            <person name="Cheng J.-F."/>
            <person name="Hugenholtz P."/>
            <person name="Woyke T."/>
            <person name="Wu D."/>
            <person name="Brambilla E."/>
            <person name="Klenk H.-P."/>
            <person name="Eisen J.A."/>
        </authorList>
    </citation>
    <scope>NUCLEOTIDE SEQUENCE</scope>
    <source>
        <strain evidence="2">DSM 6220</strain>
    </source>
</reference>
<feature type="transmembrane region" description="Helical" evidence="1">
    <location>
        <begin position="301"/>
        <end position="320"/>
    </location>
</feature>
<evidence type="ECO:0000313" key="3">
    <source>
        <dbReference type="Proteomes" id="UP000005234"/>
    </source>
</evidence>
<protein>
    <submittedName>
        <fullName evidence="2">Uncharacterized protein</fullName>
    </submittedName>
</protein>
<feature type="transmembrane region" description="Helical" evidence="1">
    <location>
        <begin position="267"/>
        <end position="289"/>
    </location>
</feature>